<reference evidence="2 3" key="1">
    <citation type="submission" date="2019-07" db="EMBL/GenBank/DDBJ databases">
        <title>Whole genome shotgun sequence of Agrococcus baldri NBRC 103055.</title>
        <authorList>
            <person name="Hosoyama A."/>
            <person name="Uohara A."/>
            <person name="Ohji S."/>
            <person name="Ichikawa N."/>
        </authorList>
    </citation>
    <scope>NUCLEOTIDE SEQUENCE [LARGE SCALE GENOMIC DNA]</scope>
    <source>
        <strain evidence="2 3">NBRC 103055</strain>
    </source>
</reference>
<keyword evidence="1" id="KW-0732">Signal</keyword>
<feature type="signal peptide" evidence="1">
    <location>
        <begin position="1"/>
        <end position="43"/>
    </location>
</feature>
<accession>A0AA87RGJ9</accession>
<proteinExistence type="predicted"/>
<dbReference type="RefSeq" id="WP_146792573.1">
    <property type="nucleotide sequence ID" value="NZ_BJUU01000002.1"/>
</dbReference>
<evidence type="ECO:0000313" key="3">
    <source>
        <dbReference type="Proteomes" id="UP000321749"/>
    </source>
</evidence>
<dbReference type="Proteomes" id="UP000321749">
    <property type="component" value="Unassembled WGS sequence"/>
</dbReference>
<dbReference type="AlphaFoldDB" id="A0AA87RGJ9"/>
<keyword evidence="3" id="KW-1185">Reference proteome</keyword>
<dbReference type="Pfam" id="PF04122">
    <property type="entry name" value="CW_binding_2"/>
    <property type="match status" value="2"/>
</dbReference>
<sequence>MTTDPRAPRARATRRIRTLLAGVLTAATALTGLALSTPQPAHAAPTAAPSWIGGKDLYATSALMSQQLPRSSTVYLTSGESGGDALAVPPAAVAAGAHVLMVRRDSVPASVEAQLRRLNPRYVNVVGARNVLSDALWRDVRSILPRASIYRVGLNAGDRVDSALALAGHIKRDNGRLDTVFVIGRNGYSDGLASGNVAARIGGAIIPAMGDATAWARKVAPLLNGTRHVVFVGAGSVLPQSYWNALDRILSLDVAMERLAGPDRYATNARVIEAFVGGISAPHVYLVAGNGHGDTVGASVLAARQDSIMMLSGRYCHDHEAIPSQVDWFDASRVIGIGTKFWITKDALQLRMCGGGYWEDWAFDYDAGAVLAQPMAPAASFSRPQLAAGRALGTFPGSQIRGTGPMLVGLPMGVANPYVTFEHDGAAASRVTALDENLAGGTFAIGSGSSGPFSGTALVRANHPIVYLRVEAPGPWELRVQDARHMPVIGSGSRLEGQGRMVALYEGPKTKISIDTGRGSAAMYSQWLWTTQPRTRSTLTTFDGEFWLQGGPQIVSIEHWDPRDPWTVRVR</sequence>
<dbReference type="EMBL" id="BJUU01000002">
    <property type="protein sequence ID" value="GEK79203.1"/>
    <property type="molecule type" value="Genomic_DNA"/>
</dbReference>
<gene>
    <name evidence="2" type="ORF">ABA31_05540</name>
</gene>
<feature type="chain" id="PRO_5041711388" description="Cell wall binding repeat 2" evidence="1">
    <location>
        <begin position="44"/>
        <end position="571"/>
    </location>
</feature>
<organism evidence="2 3">
    <name type="scientific">Agrococcus baldri</name>
    <dbReference type="NCBI Taxonomy" id="153730"/>
    <lineage>
        <taxon>Bacteria</taxon>
        <taxon>Bacillati</taxon>
        <taxon>Actinomycetota</taxon>
        <taxon>Actinomycetes</taxon>
        <taxon>Micrococcales</taxon>
        <taxon>Microbacteriaceae</taxon>
        <taxon>Agrococcus</taxon>
    </lineage>
</organism>
<comment type="caution">
    <text evidence="2">The sequence shown here is derived from an EMBL/GenBank/DDBJ whole genome shotgun (WGS) entry which is preliminary data.</text>
</comment>
<evidence type="ECO:0000313" key="2">
    <source>
        <dbReference type="EMBL" id="GEK79203.1"/>
    </source>
</evidence>
<protein>
    <recommendedName>
        <fullName evidence="4">Cell wall binding repeat 2</fullName>
    </recommendedName>
</protein>
<name>A0AA87RGJ9_9MICO</name>
<dbReference type="InterPro" id="IPR007253">
    <property type="entry name" value="Cell_wall-bd_2"/>
</dbReference>
<evidence type="ECO:0000256" key="1">
    <source>
        <dbReference type="SAM" id="SignalP"/>
    </source>
</evidence>
<evidence type="ECO:0008006" key="4">
    <source>
        <dbReference type="Google" id="ProtNLM"/>
    </source>
</evidence>